<protein>
    <submittedName>
        <fullName evidence="1">Uncharacterized protein</fullName>
    </submittedName>
</protein>
<dbReference type="Proteomes" id="UP000829447">
    <property type="component" value="Linkage Group LG1"/>
</dbReference>
<comment type="caution">
    <text evidence="1">The sequence shown here is derived from an EMBL/GenBank/DDBJ whole genome shotgun (WGS) entry which is preliminary data.</text>
</comment>
<proteinExistence type="predicted"/>
<dbReference type="EMBL" id="CM040454">
    <property type="protein sequence ID" value="MCI4374896.1"/>
    <property type="molecule type" value="Genomic_DNA"/>
</dbReference>
<organism evidence="1 2">
    <name type="scientific">Pangasianodon gigas</name>
    <name type="common">Mekong giant catfish</name>
    <name type="synonym">Pangasius gigas</name>
    <dbReference type="NCBI Taxonomy" id="30993"/>
    <lineage>
        <taxon>Eukaryota</taxon>
        <taxon>Metazoa</taxon>
        <taxon>Chordata</taxon>
        <taxon>Craniata</taxon>
        <taxon>Vertebrata</taxon>
        <taxon>Euteleostomi</taxon>
        <taxon>Actinopterygii</taxon>
        <taxon>Neopterygii</taxon>
        <taxon>Teleostei</taxon>
        <taxon>Ostariophysi</taxon>
        <taxon>Siluriformes</taxon>
        <taxon>Pangasiidae</taxon>
        <taxon>Pangasianodon</taxon>
    </lineage>
</organism>
<sequence length="1452" mass="168241">MREEAPVEESFQPQKEKMVLEFEKEAENMEKELHQILVTVRYMYYISNGLQEDAVTPQPPHHITNILKLLPACFHDNPMLQKLLEETKSGYNFSVRKSIVDYILMDEQQRKRLSISSVPRPFPQRVIRAPVPWSHAYRHAHDCCTQHLFTVNPIMHHLQEIWISNIVLSDRVRYMYYISNGLQEDAVTPQPPHHITNILKLLPACFHDNPMLQKLLEETKSSYNFSVRKSIVDYILMDEQQRKRLSISSVPRPFPQRVIRAPVPWSHAYRHAHDCCTQHLFTVNPIMHHLQEIWISKWLPQCASLFLTYKESWLPLVPQRDDVVPVKAQRLFSCVAALMSLQLRSLVIASLQDLLHFLSLHQDGNDFVECYDELRYTQCPFLLVKLRVEESSITFQPTLPQCWELIENSFIHIITSADHLPRVECSLFPELQKKDLTLCSVRQDESLVTDLINQARVIYQRNTVGPHRYLEIYNKYNNLLDQSASQDIFSFLQEKHSLQGFVKKIEGVNSVWNEISSLRVTVPLSLFCLEAVKLHQDLCDRTENLKHLLITYELEENRQLNQSICERYQQITNTLMSVPATTEELVELSHFLKHTSDVTVHTLRDEISEAAKRLSFLLDYATLTGDDIKLNSGVFNWPEQIRNVCEVHKDKLANQRDHIEDQLCKRVTELEHTLQDLSKETEVFKKKELISVEEMKSNVEKLDEITACLMNATTQIEHINKEESLLEKEQTQFPLLQTIMINKQPYDQLWSTALNFHTKSDIWMNGPFMQLNAEQISDDLSNMFRQMYKLMKVFSDVAAPRRVAESFRTKIDKFKQHLPILSTICNPGIKDRHWEKISSIVGFDVKPEPDTSLLNMVELGLPRYADKLEEIGAAASKEYSLEKALEKMKNEWTDLQFGFTQYRDTGTSVVSAVDDVQVLLDDHIIKTQTIKGSPFIKPIEEECKQWEEKLLQMQDILDAMLMCQSAWLYLEPIFSSEDIISQMPEEGRKFSIVNTYWRDIVAEALKDTHVLVATAQPNMLERLQESNVFLEEIQHGLNTYLEEKRLYFPRFFFLSNDELLEILSETKDPQRVQPHLKKCFEGIAKLEFTAELEITGMISSERETVPFTDPIYPAKAKGTSVVSAVDDVQVLLDDHIIKTQTIKGSPFIKPIEEECKQWEEKLLQMQDILDAMLMCQSAWLYLEPIFSSEDIISQMPEEGRKFSIVNTYWRDIVAEALKDTHVLVATAQPNMLERLQESNVFLEEIQHGLNTYLEEKRLYFPRFFFLSNDELLEILSETKDPQRVQPHLKKCFEGIAKLEFTAELEITGMISSERETVPFTDPIYPAKAKGMVEKWLLEVEHMMLRSVRDVIQGGLEQYPEVPRKKWVLQWPGQVVICASSIFWTSEVSNAIQNNTLPAYVDQCNAQIADIVELVRGKLSGGARLTLGALTVIDVHGNHDLSPFTLIGAFTHA</sequence>
<evidence type="ECO:0000313" key="2">
    <source>
        <dbReference type="Proteomes" id="UP000829447"/>
    </source>
</evidence>
<reference evidence="1 2" key="1">
    <citation type="journal article" date="2022" name="bioRxiv">
        <title>An ancient truncated duplication of the anti-Mullerian hormone receptor type 2 gene is a potential conserved master sex determinant in the Pangasiidae catfish family.</title>
        <authorList>
            <person name="Wen M."/>
            <person name="Pan Q."/>
            <person name="Jouanno E."/>
            <person name="Montfort J."/>
            <person name="Zahm M."/>
            <person name="Cabau C."/>
            <person name="Klopp C."/>
            <person name="Iampietro C."/>
            <person name="Roques C."/>
            <person name="Bouchez O."/>
            <person name="Castinel A."/>
            <person name="Donnadieu C."/>
            <person name="Parrinello H."/>
            <person name="Poncet C."/>
            <person name="Belmonte E."/>
            <person name="Gautier V."/>
            <person name="Avarre J.-C."/>
            <person name="Dugue R."/>
            <person name="Gustiano R."/>
            <person name="Ha T.T.T."/>
            <person name="Campet M."/>
            <person name="Sriphairoj K."/>
            <person name="Ribolli J."/>
            <person name="de Almeida F.L."/>
            <person name="Desvignes T."/>
            <person name="Postlethwait J.H."/>
            <person name="Bucao C.F."/>
            <person name="Robinson-Rechavi M."/>
            <person name="Bobe J."/>
            <person name="Herpin A."/>
            <person name="Guiguen Y."/>
        </authorList>
    </citation>
    <scope>NUCLEOTIDE SEQUENCE [LARGE SCALE GENOMIC DNA]</scope>
    <source>
        <strain evidence="1">YG-Dec2019</strain>
    </source>
</reference>
<gene>
    <name evidence="1" type="ORF">PGIGA_G00012050</name>
</gene>
<keyword evidence="2" id="KW-1185">Reference proteome</keyword>
<accession>A0ACC5W7P5</accession>
<name>A0ACC5W7P5_PANGG</name>
<evidence type="ECO:0000313" key="1">
    <source>
        <dbReference type="EMBL" id="MCI4374896.1"/>
    </source>
</evidence>